<sequence>MTTRKTAAPTGYALGYEAGQRKRVLWATSDGNYIITSRYHDPYLGWEILAFPSDKYGAVTSWTELGGVRGQTKTHVDAIRDAGYDPEGEDHDHE</sequence>
<protein>
    <submittedName>
        <fullName evidence="1">Uncharacterized protein</fullName>
    </submittedName>
</protein>
<proteinExistence type="predicted"/>
<dbReference type="Proteomes" id="UP000235363">
    <property type="component" value="Unassembled WGS sequence"/>
</dbReference>
<evidence type="ECO:0000313" key="2">
    <source>
        <dbReference type="Proteomes" id="UP000235363"/>
    </source>
</evidence>
<organism evidence="1 2">
    <name type="scientific">Corynebacterium xerosis</name>
    <dbReference type="NCBI Taxonomy" id="1725"/>
    <lineage>
        <taxon>Bacteria</taxon>
        <taxon>Bacillati</taxon>
        <taxon>Actinomycetota</taxon>
        <taxon>Actinomycetes</taxon>
        <taxon>Mycobacteriales</taxon>
        <taxon>Corynebacteriaceae</taxon>
        <taxon>Corynebacterium</taxon>
    </lineage>
</organism>
<gene>
    <name evidence="1" type="ORF">CJ204_00875</name>
</gene>
<dbReference type="AlphaFoldDB" id="A0A2N6T286"/>
<accession>A0A2N6T286</accession>
<evidence type="ECO:0000313" key="1">
    <source>
        <dbReference type="EMBL" id="PMC63405.1"/>
    </source>
</evidence>
<comment type="caution">
    <text evidence="1">The sequence shown here is derived from an EMBL/GenBank/DDBJ whole genome shotgun (WGS) entry which is preliminary data.</text>
</comment>
<name>A0A2N6T286_9CORY</name>
<dbReference type="RefSeq" id="WP_102211764.1">
    <property type="nucleotide sequence ID" value="NZ_PNHF01000001.1"/>
</dbReference>
<dbReference type="EMBL" id="PNHF01000001">
    <property type="protein sequence ID" value="PMC63405.1"/>
    <property type="molecule type" value="Genomic_DNA"/>
</dbReference>
<reference evidence="1 2" key="1">
    <citation type="submission" date="2017-09" db="EMBL/GenBank/DDBJ databases">
        <title>Bacterial strain isolated from the female urinary microbiota.</title>
        <authorList>
            <person name="Thomas-White K."/>
            <person name="Kumar N."/>
            <person name="Forster S."/>
            <person name="Putonti C."/>
            <person name="Lawley T."/>
            <person name="Wolfe A.J."/>
        </authorList>
    </citation>
    <scope>NUCLEOTIDE SEQUENCE [LARGE SCALE GENOMIC DNA]</scope>
    <source>
        <strain evidence="1 2">UMB0908</strain>
    </source>
</reference>